<dbReference type="EMBL" id="KE720780">
    <property type="protein sequence ID" value="ERF76162.1"/>
    <property type="molecule type" value="Genomic_DNA"/>
</dbReference>
<proteinExistence type="predicted"/>
<gene>
    <name evidence="2" type="ORF">EPUS_01496</name>
</gene>
<evidence type="ECO:0000313" key="3">
    <source>
        <dbReference type="Proteomes" id="UP000019373"/>
    </source>
</evidence>
<name>U1GEW6_ENDPU</name>
<evidence type="ECO:0000256" key="1">
    <source>
        <dbReference type="SAM" id="MobiDB-lite"/>
    </source>
</evidence>
<organism evidence="2 3">
    <name type="scientific">Endocarpon pusillum (strain Z07020 / HMAS-L-300199)</name>
    <name type="common">Lichen-forming fungus</name>
    <dbReference type="NCBI Taxonomy" id="1263415"/>
    <lineage>
        <taxon>Eukaryota</taxon>
        <taxon>Fungi</taxon>
        <taxon>Dikarya</taxon>
        <taxon>Ascomycota</taxon>
        <taxon>Pezizomycotina</taxon>
        <taxon>Eurotiomycetes</taxon>
        <taxon>Chaetothyriomycetidae</taxon>
        <taxon>Verrucariales</taxon>
        <taxon>Verrucariaceae</taxon>
        <taxon>Endocarpon</taxon>
    </lineage>
</organism>
<dbReference type="GeneID" id="19236552"/>
<dbReference type="AlphaFoldDB" id="U1GEW6"/>
<feature type="compositionally biased region" description="Acidic residues" evidence="1">
    <location>
        <begin position="181"/>
        <end position="192"/>
    </location>
</feature>
<dbReference type="OrthoDB" id="10492225at2759"/>
<evidence type="ECO:0000313" key="2">
    <source>
        <dbReference type="EMBL" id="ERF76162.1"/>
    </source>
</evidence>
<feature type="region of interest" description="Disordered" evidence="1">
    <location>
        <begin position="175"/>
        <end position="221"/>
    </location>
</feature>
<reference evidence="3" key="1">
    <citation type="journal article" date="2014" name="BMC Genomics">
        <title>Genome characteristics reveal the impact of lichenization on lichen-forming fungus Endocarpon pusillum Hedwig (Verrucariales, Ascomycota).</title>
        <authorList>
            <person name="Wang Y.-Y."/>
            <person name="Liu B."/>
            <person name="Zhang X.-Y."/>
            <person name="Zhou Q.-M."/>
            <person name="Zhang T."/>
            <person name="Li H."/>
            <person name="Yu Y.-F."/>
            <person name="Zhang X.-L."/>
            <person name="Hao X.-Y."/>
            <person name="Wang M."/>
            <person name="Wang L."/>
            <person name="Wei J.-C."/>
        </authorList>
    </citation>
    <scope>NUCLEOTIDE SEQUENCE [LARGE SCALE GENOMIC DNA]</scope>
    <source>
        <strain evidence="3">Z07020 / HMAS-L-300199</strain>
    </source>
</reference>
<accession>U1GEW6</accession>
<dbReference type="HOGENOM" id="CLU_1250670_0_0_1"/>
<feature type="region of interest" description="Disordered" evidence="1">
    <location>
        <begin position="95"/>
        <end position="121"/>
    </location>
</feature>
<sequence length="221" mass="25618">MPTVAFHPSTNPPAEPTHIHIIPDTEIYLRHSKTWIPVQIFDLITQHLFHVQPTPTPPYEDLIHTLSFITSYPITGPLISEIQTLLDHHYHHIYNSSSSSSSSSTSSEDDKNEKQEDDTDLWRPFDNMHAQWITLQRQHIVLLERDPDSEKSGYTANSYLTVLCKQIPRTYEPGRIFMQDNGDEDEDEDEDEEGKRGLEGRRRPLQAATLRPVARKKRKLR</sequence>
<keyword evidence="3" id="KW-1185">Reference proteome</keyword>
<feature type="compositionally biased region" description="Basic and acidic residues" evidence="1">
    <location>
        <begin position="193"/>
        <end position="202"/>
    </location>
</feature>
<protein>
    <submittedName>
        <fullName evidence="2">Uncharacterized protein</fullName>
    </submittedName>
</protein>
<dbReference type="RefSeq" id="XP_007786628.1">
    <property type="nucleotide sequence ID" value="XM_007788438.1"/>
</dbReference>
<feature type="compositionally biased region" description="Low complexity" evidence="1">
    <location>
        <begin position="96"/>
        <end position="106"/>
    </location>
</feature>
<dbReference type="Proteomes" id="UP000019373">
    <property type="component" value="Unassembled WGS sequence"/>
</dbReference>